<gene>
    <name evidence="2" type="ORF">PIB30_040209</name>
</gene>
<evidence type="ECO:0000313" key="3">
    <source>
        <dbReference type="Proteomes" id="UP001341840"/>
    </source>
</evidence>
<name>A0ABU6RF47_9FABA</name>
<sequence length="141" mass="15717">MTMLDGEHYIEGLLKARHYVDLRKSFIRMRDVTLPHHPVATPSPSHLIPSLSPSRQPSPWSSSSSSQHSQPMSSQPSQPSPTLHFRFPSVSAFDVVFRYDVKLNKHQLRPGGMCRVIASESEGCSGIPWKVQSATSSHIVE</sequence>
<comment type="caution">
    <text evidence="2">The sequence shown here is derived from an EMBL/GenBank/DDBJ whole genome shotgun (WGS) entry which is preliminary data.</text>
</comment>
<feature type="region of interest" description="Disordered" evidence="1">
    <location>
        <begin position="38"/>
        <end position="83"/>
    </location>
</feature>
<dbReference type="Proteomes" id="UP001341840">
    <property type="component" value="Unassembled WGS sequence"/>
</dbReference>
<dbReference type="EMBL" id="JASCZI010030424">
    <property type="protein sequence ID" value="MED6122479.1"/>
    <property type="molecule type" value="Genomic_DNA"/>
</dbReference>
<protein>
    <submittedName>
        <fullName evidence="2">Uncharacterized protein</fullName>
    </submittedName>
</protein>
<evidence type="ECO:0000313" key="2">
    <source>
        <dbReference type="EMBL" id="MED6122479.1"/>
    </source>
</evidence>
<accession>A0ABU6RF47</accession>
<feature type="compositionally biased region" description="Low complexity" evidence="1">
    <location>
        <begin position="42"/>
        <end position="81"/>
    </location>
</feature>
<organism evidence="2 3">
    <name type="scientific">Stylosanthes scabra</name>
    <dbReference type="NCBI Taxonomy" id="79078"/>
    <lineage>
        <taxon>Eukaryota</taxon>
        <taxon>Viridiplantae</taxon>
        <taxon>Streptophyta</taxon>
        <taxon>Embryophyta</taxon>
        <taxon>Tracheophyta</taxon>
        <taxon>Spermatophyta</taxon>
        <taxon>Magnoliopsida</taxon>
        <taxon>eudicotyledons</taxon>
        <taxon>Gunneridae</taxon>
        <taxon>Pentapetalae</taxon>
        <taxon>rosids</taxon>
        <taxon>fabids</taxon>
        <taxon>Fabales</taxon>
        <taxon>Fabaceae</taxon>
        <taxon>Papilionoideae</taxon>
        <taxon>50 kb inversion clade</taxon>
        <taxon>dalbergioids sensu lato</taxon>
        <taxon>Dalbergieae</taxon>
        <taxon>Pterocarpus clade</taxon>
        <taxon>Stylosanthes</taxon>
    </lineage>
</organism>
<evidence type="ECO:0000256" key="1">
    <source>
        <dbReference type="SAM" id="MobiDB-lite"/>
    </source>
</evidence>
<proteinExistence type="predicted"/>
<reference evidence="2 3" key="1">
    <citation type="journal article" date="2023" name="Plants (Basel)">
        <title>Bridging the Gap: Combining Genomics and Transcriptomics Approaches to Understand Stylosanthes scabra, an Orphan Legume from the Brazilian Caatinga.</title>
        <authorList>
            <person name="Ferreira-Neto J.R.C."/>
            <person name="da Silva M.D."/>
            <person name="Binneck E."/>
            <person name="de Melo N.F."/>
            <person name="da Silva R.H."/>
            <person name="de Melo A.L.T.M."/>
            <person name="Pandolfi V."/>
            <person name="Bustamante F.O."/>
            <person name="Brasileiro-Vidal A.C."/>
            <person name="Benko-Iseppon A.M."/>
        </authorList>
    </citation>
    <scope>NUCLEOTIDE SEQUENCE [LARGE SCALE GENOMIC DNA]</scope>
    <source>
        <tissue evidence="2">Leaves</tissue>
    </source>
</reference>
<keyword evidence="3" id="KW-1185">Reference proteome</keyword>